<dbReference type="PANTHER" id="PTHR30218:SF0">
    <property type="entry name" value="POLYPHOSPHATE KINASE"/>
    <property type="match status" value="1"/>
</dbReference>
<dbReference type="Gene3D" id="3.30.1840.10">
    <property type="entry name" value="Polyphosphate kinase middle domain"/>
    <property type="match status" value="1"/>
</dbReference>
<evidence type="ECO:0000313" key="3">
    <source>
        <dbReference type="Proteomes" id="UP001596368"/>
    </source>
</evidence>
<dbReference type="Pfam" id="PF02503">
    <property type="entry name" value="PP_kinase"/>
    <property type="match status" value="1"/>
</dbReference>
<feature type="domain" description="Polyphosphate kinase middle" evidence="1">
    <location>
        <begin position="2"/>
        <end position="165"/>
    </location>
</feature>
<evidence type="ECO:0000313" key="2">
    <source>
        <dbReference type="EMBL" id="MFC7138203.1"/>
    </source>
</evidence>
<reference evidence="2 3" key="1">
    <citation type="journal article" date="2019" name="Int. J. Syst. Evol. Microbiol.">
        <title>The Global Catalogue of Microorganisms (GCM) 10K type strain sequencing project: providing services to taxonomists for standard genome sequencing and annotation.</title>
        <authorList>
            <consortium name="The Broad Institute Genomics Platform"/>
            <consortium name="The Broad Institute Genome Sequencing Center for Infectious Disease"/>
            <person name="Wu L."/>
            <person name="Ma J."/>
        </authorList>
    </citation>
    <scope>NUCLEOTIDE SEQUENCE [LARGE SCALE GENOMIC DNA]</scope>
    <source>
        <strain evidence="2 3">DT92</strain>
    </source>
</reference>
<dbReference type="EMBL" id="JBHSZG010000009">
    <property type="protein sequence ID" value="MFC7138203.1"/>
    <property type="molecule type" value="Genomic_DNA"/>
</dbReference>
<organism evidence="2 3">
    <name type="scientific">Halobaculum litoreum</name>
    <dbReference type="NCBI Taxonomy" id="3031998"/>
    <lineage>
        <taxon>Archaea</taxon>
        <taxon>Methanobacteriati</taxon>
        <taxon>Methanobacteriota</taxon>
        <taxon>Stenosarchaea group</taxon>
        <taxon>Halobacteria</taxon>
        <taxon>Halobacteriales</taxon>
        <taxon>Haloferacaceae</taxon>
        <taxon>Halobaculum</taxon>
    </lineage>
</organism>
<dbReference type="Proteomes" id="UP001596368">
    <property type="component" value="Unassembled WGS sequence"/>
</dbReference>
<gene>
    <name evidence="2" type="ORF">ACFQRB_20470</name>
</gene>
<keyword evidence="3" id="KW-1185">Reference proteome</keyword>
<sequence>MLPTLTPLAFDPAHPFPFISNLSLSLAVVSRSPGADGPRFTRIKIPQNRSRFVPVPGRTHEYVLIEDLIEANIDLLLPNLEILDVSKFKVTRNAEVRRDEEVAEDLIDMIEEVIEQRRFATVVRLEVDADMSDEAVSVLRTQLGVDDDEVYQRRGLVDYRSLFELTELDRPDLSLPAWTPQPHPRFGAERAAGTARGGSATVFDTIREADVLVHHPYHSFEATTQRFLRRRRPIRTPSR</sequence>
<dbReference type="AlphaFoldDB" id="A0ABD5XSY5"/>
<comment type="caution">
    <text evidence="2">The sequence shown here is derived from an EMBL/GenBank/DDBJ whole genome shotgun (WGS) entry which is preliminary data.</text>
</comment>
<dbReference type="SUPFAM" id="SSF143724">
    <property type="entry name" value="PHP14-like"/>
    <property type="match status" value="1"/>
</dbReference>
<dbReference type="InterPro" id="IPR003414">
    <property type="entry name" value="PP_kinase"/>
</dbReference>
<dbReference type="PANTHER" id="PTHR30218">
    <property type="entry name" value="POLYPHOSPHATE KINASE"/>
    <property type="match status" value="1"/>
</dbReference>
<proteinExistence type="predicted"/>
<evidence type="ECO:0000259" key="1">
    <source>
        <dbReference type="Pfam" id="PF02503"/>
    </source>
</evidence>
<dbReference type="InterPro" id="IPR036830">
    <property type="entry name" value="PP_kinase_middle_dom_sf"/>
</dbReference>
<name>A0ABD5XSY5_9EURY</name>
<dbReference type="InterPro" id="IPR024953">
    <property type="entry name" value="PP_kinase_middle"/>
</dbReference>
<accession>A0ABD5XSY5</accession>
<protein>
    <recommendedName>
        <fullName evidence="1">Polyphosphate kinase middle domain-containing protein</fullName>
    </recommendedName>
</protein>